<evidence type="ECO:0000313" key="1">
    <source>
        <dbReference type="EMBL" id="PWA71454.1"/>
    </source>
</evidence>
<gene>
    <name evidence="1" type="ORF">CTI12_AA279610</name>
</gene>
<dbReference type="EMBL" id="PKPP01003081">
    <property type="protein sequence ID" value="PWA71454.1"/>
    <property type="molecule type" value="Genomic_DNA"/>
</dbReference>
<evidence type="ECO:0000313" key="2">
    <source>
        <dbReference type="Proteomes" id="UP000245207"/>
    </source>
</evidence>
<sequence length="524" mass="60632">MFTFRLEDPDSEEFYDYLKFGVPFRQADKYFYFHNSRLQPQKVMYMQVKILESFSILGFEHGATDSEIKKRHTRDFQFSTVKHGKLISHIINLQHVKLIWQIRYPVISKPSRVVHRLKHTKDARDVHSEGLENITYEMSPYFRSKKSAGSEAKEEKICQPETEVQPYNKSKVELQQLLKKKSFKNSGMLLPYPNDADSCSFSCFLENLQAFLGKIGAYGTLHVLTVKSLWKLISVGSSHIPHGNEVDLDELKKMPTDYGAIKELATKAIKRNKLKSNVVCKFRLPFCCSRPKNDKAKIDPGTICSTRKAKSFSQRRQLYVKHGISWSPREFDANVNEQCPIKYSTSINDVFAILEPPTKHNHDQEHGEREPILINRACYIDSEQQKRVQLLAIRELGMDSLADGQVQIISLNTSQTLDLTDDQEAIDTLREVYDDDVEQLDLLVEWRLRKRLKGDSKKIDFSQVISMKKYTRKRTWNSTYKVLLELRPCTYLSIGNLRAANNLMDEIDKLAGAKEVEFPVSELM</sequence>
<name>A0A2U1ND63_ARTAN</name>
<proteinExistence type="predicted"/>
<protein>
    <submittedName>
        <fullName evidence="1">Peptidase S9A/B/C, oligopeptidase, N-terminal beta-propeller</fullName>
    </submittedName>
</protein>
<keyword evidence="2" id="KW-1185">Reference proteome</keyword>
<accession>A0A2U1ND63</accession>
<reference evidence="1 2" key="1">
    <citation type="journal article" date="2018" name="Mol. Plant">
        <title>The genome of Artemisia annua provides insight into the evolution of Asteraceae family and artemisinin biosynthesis.</title>
        <authorList>
            <person name="Shen Q."/>
            <person name="Zhang L."/>
            <person name="Liao Z."/>
            <person name="Wang S."/>
            <person name="Yan T."/>
            <person name="Shi P."/>
            <person name="Liu M."/>
            <person name="Fu X."/>
            <person name="Pan Q."/>
            <person name="Wang Y."/>
            <person name="Lv Z."/>
            <person name="Lu X."/>
            <person name="Zhang F."/>
            <person name="Jiang W."/>
            <person name="Ma Y."/>
            <person name="Chen M."/>
            <person name="Hao X."/>
            <person name="Li L."/>
            <person name="Tang Y."/>
            <person name="Lv G."/>
            <person name="Zhou Y."/>
            <person name="Sun X."/>
            <person name="Brodelius P.E."/>
            <person name="Rose J.K.C."/>
            <person name="Tang K."/>
        </authorList>
    </citation>
    <scope>NUCLEOTIDE SEQUENCE [LARGE SCALE GENOMIC DNA]</scope>
    <source>
        <strain evidence="2">cv. Huhao1</strain>
        <tissue evidence="1">Leaf</tissue>
    </source>
</reference>
<dbReference type="OrthoDB" id="248387at2759"/>
<organism evidence="1 2">
    <name type="scientific">Artemisia annua</name>
    <name type="common">Sweet wormwood</name>
    <dbReference type="NCBI Taxonomy" id="35608"/>
    <lineage>
        <taxon>Eukaryota</taxon>
        <taxon>Viridiplantae</taxon>
        <taxon>Streptophyta</taxon>
        <taxon>Embryophyta</taxon>
        <taxon>Tracheophyta</taxon>
        <taxon>Spermatophyta</taxon>
        <taxon>Magnoliopsida</taxon>
        <taxon>eudicotyledons</taxon>
        <taxon>Gunneridae</taxon>
        <taxon>Pentapetalae</taxon>
        <taxon>asterids</taxon>
        <taxon>campanulids</taxon>
        <taxon>Asterales</taxon>
        <taxon>Asteraceae</taxon>
        <taxon>Asteroideae</taxon>
        <taxon>Anthemideae</taxon>
        <taxon>Artemisiinae</taxon>
        <taxon>Artemisia</taxon>
    </lineage>
</organism>
<dbReference type="Proteomes" id="UP000245207">
    <property type="component" value="Unassembled WGS sequence"/>
</dbReference>
<comment type="caution">
    <text evidence="1">The sequence shown here is derived from an EMBL/GenBank/DDBJ whole genome shotgun (WGS) entry which is preliminary data.</text>
</comment>
<dbReference type="Gene3D" id="2.130.10.120">
    <property type="entry name" value="Prolyl oligopeptidase, N-terminal domain"/>
    <property type="match status" value="1"/>
</dbReference>
<dbReference type="AlphaFoldDB" id="A0A2U1ND63"/>